<protein>
    <recommendedName>
        <fullName evidence="6">Large ribosomal subunit protein uL29m</fullName>
    </recommendedName>
    <alternativeName>
        <fullName evidence="7">54S ribosomal protein L4, mitochondrial</fullName>
    </alternativeName>
</protein>
<evidence type="ECO:0000256" key="2">
    <source>
        <dbReference type="ARBA" id="ARBA00009254"/>
    </source>
</evidence>
<dbReference type="EMBL" id="ML002213">
    <property type="protein sequence ID" value="RKP40339.1"/>
    <property type="molecule type" value="Genomic_DNA"/>
</dbReference>
<evidence type="ECO:0000256" key="5">
    <source>
        <dbReference type="ARBA" id="ARBA00023274"/>
    </source>
</evidence>
<evidence type="ECO:0000256" key="8">
    <source>
        <dbReference type="SAM" id="MobiDB-lite"/>
    </source>
</evidence>
<evidence type="ECO:0000256" key="1">
    <source>
        <dbReference type="ARBA" id="ARBA00004173"/>
    </source>
</evidence>
<dbReference type="InterPro" id="IPR010729">
    <property type="entry name" value="Ribosomal_uL29_mit"/>
</dbReference>
<dbReference type="AlphaFoldDB" id="A0A4V1J5V1"/>
<dbReference type="STRING" id="215637.A0A4V1J5V1"/>
<sequence>MSFLRRSFISFNRFRIDAAKTRGLEEFYENGIALPKDKTVTGRAWLAAELRNKSFEDLQKIWIVLLKERNLLSTQREEARAMKLQKEHFTNTSRMVKVRKSMARVKTVLTERYHAQTAALKENDLPPLNGQLSESTPAESATPVAASTSSATPTPEKSTV</sequence>
<dbReference type="GO" id="GO:0005762">
    <property type="term" value="C:mitochondrial large ribosomal subunit"/>
    <property type="evidence" value="ECO:0007669"/>
    <property type="project" value="TreeGrafter"/>
</dbReference>
<feature type="region of interest" description="Disordered" evidence="8">
    <location>
        <begin position="119"/>
        <end position="160"/>
    </location>
</feature>
<gene>
    <name evidence="9" type="ORF">BJ085DRAFT_29990</name>
</gene>
<keyword evidence="3 9" id="KW-0689">Ribosomal protein</keyword>
<name>A0A4V1J5V1_9FUNG</name>
<evidence type="ECO:0000313" key="10">
    <source>
        <dbReference type="Proteomes" id="UP000268162"/>
    </source>
</evidence>
<keyword evidence="10" id="KW-1185">Reference proteome</keyword>
<dbReference type="PANTHER" id="PTHR21183:SF18">
    <property type="entry name" value="LARGE RIBOSOMAL SUBUNIT PROTEIN UL29M"/>
    <property type="match status" value="1"/>
</dbReference>
<dbReference type="SUPFAM" id="SSF46561">
    <property type="entry name" value="Ribosomal protein L29 (L29p)"/>
    <property type="match status" value="1"/>
</dbReference>
<comment type="similarity">
    <text evidence="2">Belongs to the universal ribosomal protein uL29 family.</text>
</comment>
<dbReference type="Proteomes" id="UP000268162">
    <property type="component" value="Unassembled WGS sequence"/>
</dbReference>
<evidence type="ECO:0000256" key="6">
    <source>
        <dbReference type="ARBA" id="ARBA00035289"/>
    </source>
</evidence>
<organism evidence="9 10">
    <name type="scientific">Dimargaris cristalligena</name>
    <dbReference type="NCBI Taxonomy" id="215637"/>
    <lineage>
        <taxon>Eukaryota</taxon>
        <taxon>Fungi</taxon>
        <taxon>Fungi incertae sedis</taxon>
        <taxon>Zoopagomycota</taxon>
        <taxon>Kickxellomycotina</taxon>
        <taxon>Dimargaritomycetes</taxon>
        <taxon>Dimargaritales</taxon>
        <taxon>Dimargaritaceae</taxon>
        <taxon>Dimargaris</taxon>
    </lineage>
</organism>
<keyword evidence="4" id="KW-0496">Mitochondrion</keyword>
<evidence type="ECO:0000256" key="7">
    <source>
        <dbReference type="ARBA" id="ARBA00035399"/>
    </source>
</evidence>
<dbReference type="HAMAP" id="MF_00374">
    <property type="entry name" value="Ribosomal_uL29"/>
    <property type="match status" value="1"/>
</dbReference>
<dbReference type="Gene3D" id="6.10.330.20">
    <property type="match status" value="1"/>
</dbReference>
<dbReference type="InterPro" id="IPR001854">
    <property type="entry name" value="Ribosomal_uL29"/>
</dbReference>
<evidence type="ECO:0000256" key="4">
    <source>
        <dbReference type="ARBA" id="ARBA00023128"/>
    </source>
</evidence>
<comment type="subcellular location">
    <subcellularLocation>
        <location evidence="1">Mitochondrion</location>
    </subcellularLocation>
</comment>
<dbReference type="InterPro" id="IPR036049">
    <property type="entry name" value="Ribosomal_uL29_sf"/>
</dbReference>
<accession>A0A4V1J5V1</accession>
<dbReference type="GO" id="GO:0032543">
    <property type="term" value="P:mitochondrial translation"/>
    <property type="evidence" value="ECO:0007669"/>
    <property type="project" value="TreeGrafter"/>
</dbReference>
<dbReference type="GO" id="GO:0003735">
    <property type="term" value="F:structural constituent of ribosome"/>
    <property type="evidence" value="ECO:0007669"/>
    <property type="project" value="InterPro"/>
</dbReference>
<proteinExistence type="inferred from homology"/>
<evidence type="ECO:0000256" key="3">
    <source>
        <dbReference type="ARBA" id="ARBA00022980"/>
    </source>
</evidence>
<dbReference type="InterPro" id="IPR038340">
    <property type="entry name" value="MRP-L47_sf"/>
</dbReference>
<dbReference type="CDD" id="cd00427">
    <property type="entry name" value="Ribosomal_L29_HIP"/>
    <property type="match status" value="1"/>
</dbReference>
<keyword evidence="5" id="KW-0687">Ribonucleoprotein</keyword>
<evidence type="ECO:0000313" key="9">
    <source>
        <dbReference type="EMBL" id="RKP40339.1"/>
    </source>
</evidence>
<dbReference type="Pfam" id="PF06984">
    <property type="entry name" value="MRP-L47"/>
    <property type="match status" value="1"/>
</dbReference>
<feature type="compositionally biased region" description="Low complexity" evidence="8">
    <location>
        <begin position="135"/>
        <end position="160"/>
    </location>
</feature>
<reference evidence="10" key="1">
    <citation type="journal article" date="2018" name="Nat. Microbiol.">
        <title>Leveraging single-cell genomics to expand the fungal tree of life.</title>
        <authorList>
            <person name="Ahrendt S.R."/>
            <person name="Quandt C.A."/>
            <person name="Ciobanu D."/>
            <person name="Clum A."/>
            <person name="Salamov A."/>
            <person name="Andreopoulos B."/>
            <person name="Cheng J.F."/>
            <person name="Woyke T."/>
            <person name="Pelin A."/>
            <person name="Henrissat B."/>
            <person name="Reynolds N.K."/>
            <person name="Benny G.L."/>
            <person name="Smith M.E."/>
            <person name="James T.Y."/>
            <person name="Grigoriev I.V."/>
        </authorList>
    </citation>
    <scope>NUCLEOTIDE SEQUENCE [LARGE SCALE GENOMIC DNA]</scope>
    <source>
        <strain evidence="10">RSA 468</strain>
    </source>
</reference>
<dbReference type="PANTHER" id="PTHR21183">
    <property type="entry name" value="RIBOSOMAL PROTEIN L47, MITOCHONDRIAL-RELATED"/>
    <property type="match status" value="1"/>
</dbReference>